<keyword evidence="3" id="KW-1185">Reference proteome</keyword>
<name>A0A7X2H8R0_9BACL</name>
<evidence type="ECO:0000256" key="1">
    <source>
        <dbReference type="SAM" id="MobiDB-lite"/>
    </source>
</evidence>
<feature type="region of interest" description="Disordered" evidence="1">
    <location>
        <begin position="71"/>
        <end position="96"/>
    </location>
</feature>
<sequence length="96" mass="11349">MSEKDDLERKLSELLEDGEMEQEDRTAKEIRQISPKYEIRIQTTLDPIVEETRRYRKIGHELDDRYDKYLERTRGNSDLKGISTQGQDTESGKSQE</sequence>
<dbReference type="AlphaFoldDB" id="A0A7X2H8R0"/>
<evidence type="ECO:0000313" key="3">
    <source>
        <dbReference type="Proteomes" id="UP000463051"/>
    </source>
</evidence>
<dbReference type="EMBL" id="WJXB01000009">
    <property type="protein sequence ID" value="MRN55561.1"/>
    <property type="molecule type" value="Genomic_DNA"/>
</dbReference>
<dbReference type="RefSeq" id="WP_154121065.1">
    <property type="nucleotide sequence ID" value="NZ_WJXB01000009.1"/>
</dbReference>
<reference evidence="2 3" key="1">
    <citation type="submission" date="2019-11" db="EMBL/GenBank/DDBJ databases">
        <title>Paenibacillus monticola sp. nov., a novel PGPR strain isolated from mountain sample in China.</title>
        <authorList>
            <person name="Zhao Q."/>
            <person name="Li H.-P."/>
            <person name="Zhang J.-L."/>
        </authorList>
    </citation>
    <scope>NUCLEOTIDE SEQUENCE [LARGE SCALE GENOMIC DNA]</scope>
    <source>
        <strain evidence="2 3">LC-T2</strain>
    </source>
</reference>
<protein>
    <submittedName>
        <fullName evidence="2">Uncharacterized protein</fullName>
    </submittedName>
</protein>
<comment type="caution">
    <text evidence="2">The sequence shown here is derived from an EMBL/GenBank/DDBJ whole genome shotgun (WGS) entry which is preliminary data.</text>
</comment>
<organism evidence="2 3">
    <name type="scientific">Paenibacillus monticola</name>
    <dbReference type="NCBI Taxonomy" id="2666075"/>
    <lineage>
        <taxon>Bacteria</taxon>
        <taxon>Bacillati</taxon>
        <taxon>Bacillota</taxon>
        <taxon>Bacilli</taxon>
        <taxon>Bacillales</taxon>
        <taxon>Paenibacillaceae</taxon>
        <taxon>Paenibacillus</taxon>
    </lineage>
</organism>
<dbReference type="Proteomes" id="UP000463051">
    <property type="component" value="Unassembled WGS sequence"/>
</dbReference>
<gene>
    <name evidence="2" type="ORF">GJB61_21495</name>
</gene>
<proteinExistence type="predicted"/>
<evidence type="ECO:0000313" key="2">
    <source>
        <dbReference type="EMBL" id="MRN55561.1"/>
    </source>
</evidence>
<accession>A0A7X2H8R0</accession>